<name>A0A1G1Y0P3_9BACT</name>
<comment type="caution">
    <text evidence="1">The sequence shown here is derived from an EMBL/GenBank/DDBJ whole genome shotgun (WGS) entry which is preliminary data.</text>
</comment>
<dbReference type="STRING" id="1797533.A2731_01975"/>
<proteinExistence type="predicted"/>
<gene>
    <name evidence="1" type="ORF">A2731_01975</name>
</gene>
<evidence type="ECO:0000313" key="2">
    <source>
        <dbReference type="Proteomes" id="UP000176241"/>
    </source>
</evidence>
<organism evidence="1 2">
    <name type="scientific">Candidatus Buchananbacteria bacterium RIFCSPHIGHO2_01_FULL_39_8</name>
    <dbReference type="NCBI Taxonomy" id="1797533"/>
    <lineage>
        <taxon>Bacteria</taxon>
        <taxon>Candidatus Buchananiibacteriota</taxon>
    </lineage>
</organism>
<dbReference type="AlphaFoldDB" id="A0A1G1Y0P3"/>
<dbReference type="Proteomes" id="UP000176241">
    <property type="component" value="Unassembled WGS sequence"/>
</dbReference>
<sequence length="86" mass="10341">MSRFLSNSSIFLRVGSDNALKVLFKVIFPYLLGLWQYVIRYLDNYLNINLIKKLCQPLTYFTKTLLSIYQVFREISRYIYNIFVVK</sequence>
<dbReference type="EMBL" id="MHIC01000008">
    <property type="protein sequence ID" value="OGY45868.1"/>
    <property type="molecule type" value="Genomic_DNA"/>
</dbReference>
<protein>
    <submittedName>
        <fullName evidence="1">Uncharacterized protein</fullName>
    </submittedName>
</protein>
<reference evidence="1 2" key="1">
    <citation type="journal article" date="2016" name="Nat. Commun.">
        <title>Thousands of microbial genomes shed light on interconnected biogeochemical processes in an aquifer system.</title>
        <authorList>
            <person name="Anantharaman K."/>
            <person name="Brown C.T."/>
            <person name="Hug L.A."/>
            <person name="Sharon I."/>
            <person name="Castelle C.J."/>
            <person name="Probst A.J."/>
            <person name="Thomas B.C."/>
            <person name="Singh A."/>
            <person name="Wilkins M.J."/>
            <person name="Karaoz U."/>
            <person name="Brodie E.L."/>
            <person name="Williams K.H."/>
            <person name="Hubbard S.S."/>
            <person name="Banfield J.F."/>
        </authorList>
    </citation>
    <scope>NUCLEOTIDE SEQUENCE [LARGE SCALE GENOMIC DNA]</scope>
</reference>
<evidence type="ECO:0000313" key="1">
    <source>
        <dbReference type="EMBL" id="OGY45868.1"/>
    </source>
</evidence>
<accession>A0A1G1Y0P3</accession>